<evidence type="ECO:0000313" key="2">
    <source>
        <dbReference type="EMBL" id="MQY26515.1"/>
    </source>
</evidence>
<dbReference type="PRINTS" id="PR01217">
    <property type="entry name" value="PRICHEXTENSN"/>
</dbReference>
<dbReference type="RefSeq" id="WP_153340814.1">
    <property type="nucleotide sequence ID" value="NZ_WEGI01000004.1"/>
</dbReference>
<name>A0A7K0DL55_9NOCA</name>
<comment type="caution">
    <text evidence="2">The sequence shown here is derived from an EMBL/GenBank/DDBJ whole genome shotgun (WGS) entry which is preliminary data.</text>
</comment>
<feature type="compositionally biased region" description="Pro residues" evidence="1">
    <location>
        <begin position="300"/>
        <end position="413"/>
    </location>
</feature>
<proteinExistence type="predicted"/>
<feature type="compositionally biased region" description="Low complexity" evidence="1">
    <location>
        <begin position="433"/>
        <end position="449"/>
    </location>
</feature>
<dbReference type="Proteomes" id="UP000431401">
    <property type="component" value="Unassembled WGS sequence"/>
</dbReference>
<feature type="region of interest" description="Disordered" evidence="1">
    <location>
        <begin position="181"/>
        <end position="456"/>
    </location>
</feature>
<evidence type="ECO:0008006" key="4">
    <source>
        <dbReference type="Google" id="ProtNLM"/>
    </source>
</evidence>
<dbReference type="InterPro" id="IPR038332">
    <property type="entry name" value="PPE_sf"/>
</dbReference>
<keyword evidence="3" id="KW-1185">Reference proteome</keyword>
<evidence type="ECO:0000256" key="1">
    <source>
        <dbReference type="SAM" id="MobiDB-lite"/>
    </source>
</evidence>
<sequence length="456" mass="45214">MTSAYRHGQPGSRASDPEYISAMEHFEGIPHEQIYAGTQQIDAARIVAAAQVWVEAAGTVSTSMPLTRTTADDLINAAGWEGAAAEAAYAGTRGFAASVDELATVLGEVGARLGAVAAAAEAVKLAVAPPGDSGPIGAIARALEATGVINARMAQETIRQEAVLAMNMIYKPAYSAAGSHVPALPDLPQTGSAAPGSGHQSRPSTPSPAPEPPESPVTPPNSEQPPVPSPAPRQPSTPDHAPAQPPTTQTPSPAQPPTSDSPAPAPTADAPPPAQPPTTDASPPPPPDTPPAQPPTADAPQPPTPDAPPAQPPTADTPPPAQPPTADAPPPAQPPTADASPPPTPDTPPAQPPTTDGPPPSAQDGPPPHTPEPAPSQQLPPPTHVPDPSTPLPAPPPPPQPAPAPVPPPPDPAPGQSIPAGPPLSDQGGQPGITGPIPDDTAAPAPDQPGVIPPGG</sequence>
<dbReference type="EMBL" id="WEGI01000004">
    <property type="protein sequence ID" value="MQY26515.1"/>
    <property type="molecule type" value="Genomic_DNA"/>
</dbReference>
<feature type="compositionally biased region" description="Low complexity" evidence="1">
    <location>
        <begin position="236"/>
        <end position="262"/>
    </location>
</feature>
<evidence type="ECO:0000313" key="3">
    <source>
        <dbReference type="Proteomes" id="UP000431401"/>
    </source>
</evidence>
<dbReference type="OrthoDB" id="4559099at2"/>
<accession>A0A7K0DL55</accession>
<organism evidence="2 3">
    <name type="scientific">Nocardia aurantia</name>
    <dbReference type="NCBI Taxonomy" id="2585199"/>
    <lineage>
        <taxon>Bacteria</taxon>
        <taxon>Bacillati</taxon>
        <taxon>Actinomycetota</taxon>
        <taxon>Actinomycetes</taxon>
        <taxon>Mycobacteriales</taxon>
        <taxon>Nocardiaceae</taxon>
        <taxon>Nocardia</taxon>
    </lineage>
</organism>
<feature type="compositionally biased region" description="Pro residues" evidence="1">
    <location>
        <begin position="263"/>
        <end position="294"/>
    </location>
</feature>
<reference evidence="2 3" key="1">
    <citation type="submission" date="2019-10" db="EMBL/GenBank/DDBJ databases">
        <title>Nocardia macrotermitis sp. nov. and Nocardia aurantia sp. nov., isolated from the gut of fungus growing-termite Macrotermes natalensis.</title>
        <authorList>
            <person name="Benndorf R."/>
            <person name="Schwitalla J."/>
            <person name="Martin K."/>
            <person name="De Beer W."/>
            <person name="Kaster A.-K."/>
            <person name="Vollmers J."/>
            <person name="Poulsen M."/>
            <person name="Beemelmanns C."/>
        </authorList>
    </citation>
    <scope>NUCLEOTIDE SEQUENCE [LARGE SCALE GENOMIC DNA]</scope>
    <source>
        <strain evidence="2 3">RB56</strain>
    </source>
</reference>
<dbReference type="Gene3D" id="1.20.1260.20">
    <property type="entry name" value="PPE superfamily"/>
    <property type="match status" value="1"/>
</dbReference>
<feature type="compositionally biased region" description="Pro residues" evidence="1">
    <location>
        <begin position="205"/>
        <end position="235"/>
    </location>
</feature>
<gene>
    <name evidence="2" type="ORF">NRB56_20860</name>
</gene>
<dbReference type="AlphaFoldDB" id="A0A7K0DL55"/>
<protein>
    <recommendedName>
        <fullName evidence="4">PPE family domain-containing protein</fullName>
    </recommendedName>
</protein>